<proteinExistence type="predicted"/>
<sequence>MPDNNSITSSSSNSSIDFSQDIELAEYQPESEQSTVLSGIRQLGGEGTRRFVMPVGAGFLSANAMFELFVTVLQGYPNLVPQMKKILAEYQIPAVAATYATLGALDAVGVSEVKETNRVALSIMEGLGATTFSLPMTMEILTRFIQLIEGQPRNSDVFIPNWSAAIIITFCGMLGVIQSMQSDCLKTNAADPDSEQSTINEIVTHPFMLTASAIMKTAASIHGVTVAFMDLAQVDTQADLEYYLRWGITLAAGAIGGYVLGRPNPEERYDAIILNRTLTVAQLFTLCLAFAGTFYLSPDAEKTYGDVVEEQTLLWTAMIPVLVTMINLFQYLWVVSPSLINKFENVFNQYLEPVLTEPEQNENEELALYSEHSINYGTGAYEKDYSSSDSQSSSYSLGFDLNSSSDLISSADDASSESDEYSSDDVSSELNEEEQSDSDAPSEPVQEVRNSGGAISYARLIGLSSPILRAVPAATKSEDPTNSDVVESDLRIKN</sequence>
<evidence type="ECO:0000313" key="6">
    <source>
        <dbReference type="Proteomes" id="UP000254040"/>
    </source>
</evidence>
<keyword evidence="2" id="KW-1133">Transmembrane helix</keyword>
<organism evidence="4 6">
    <name type="scientific">Legionella moravica</name>
    <dbReference type="NCBI Taxonomy" id="39962"/>
    <lineage>
        <taxon>Bacteria</taxon>
        <taxon>Pseudomonadati</taxon>
        <taxon>Pseudomonadota</taxon>
        <taxon>Gammaproteobacteria</taxon>
        <taxon>Legionellales</taxon>
        <taxon>Legionellaceae</taxon>
        <taxon>Legionella</taxon>
    </lineage>
</organism>
<evidence type="ECO:0000313" key="3">
    <source>
        <dbReference type="EMBL" id="KTD31027.1"/>
    </source>
</evidence>
<feature type="region of interest" description="Disordered" evidence="1">
    <location>
        <begin position="472"/>
        <end position="494"/>
    </location>
</feature>
<feature type="transmembrane region" description="Helical" evidence="2">
    <location>
        <begin position="273"/>
        <end position="295"/>
    </location>
</feature>
<dbReference type="RefSeq" id="WP_028384852.1">
    <property type="nucleotide sequence ID" value="NZ_CAAAJG010000020.1"/>
</dbReference>
<evidence type="ECO:0000313" key="4">
    <source>
        <dbReference type="EMBL" id="STX63605.1"/>
    </source>
</evidence>
<feature type="compositionally biased region" description="Acidic residues" evidence="1">
    <location>
        <begin position="414"/>
        <end position="437"/>
    </location>
</feature>
<dbReference type="Proteomes" id="UP000254040">
    <property type="component" value="Unassembled WGS sequence"/>
</dbReference>
<feature type="transmembrane region" description="Helical" evidence="2">
    <location>
        <begin position="158"/>
        <end position="177"/>
    </location>
</feature>
<feature type="region of interest" description="Disordered" evidence="1">
    <location>
        <begin position="408"/>
        <end position="451"/>
    </location>
</feature>
<name>A0A378JY39_9GAMM</name>
<dbReference type="STRING" id="39962.Lmor_3134"/>
<dbReference type="OrthoDB" id="9933310at2"/>
<feature type="transmembrane region" description="Helical" evidence="2">
    <location>
        <begin position="90"/>
        <end position="108"/>
    </location>
</feature>
<reference evidence="4 6" key="2">
    <citation type="submission" date="2018-06" db="EMBL/GenBank/DDBJ databases">
        <authorList>
            <consortium name="Pathogen Informatics"/>
            <person name="Doyle S."/>
        </authorList>
    </citation>
    <scope>NUCLEOTIDE SEQUENCE [LARGE SCALE GENOMIC DNA]</scope>
    <source>
        <strain evidence="4 6">NCTC12239</strain>
    </source>
</reference>
<keyword evidence="5" id="KW-1185">Reference proteome</keyword>
<dbReference type="EMBL" id="UGOG01000001">
    <property type="protein sequence ID" value="STX63605.1"/>
    <property type="molecule type" value="Genomic_DNA"/>
</dbReference>
<feature type="transmembrane region" description="Helical" evidence="2">
    <location>
        <begin position="120"/>
        <end position="138"/>
    </location>
</feature>
<keyword evidence="2" id="KW-0472">Membrane</keyword>
<evidence type="ECO:0000313" key="5">
    <source>
        <dbReference type="Proteomes" id="UP000054985"/>
    </source>
</evidence>
<feature type="transmembrane region" description="Helical" evidence="2">
    <location>
        <begin position="51"/>
        <end position="70"/>
    </location>
</feature>
<dbReference type="EMBL" id="LNYN01000042">
    <property type="protein sequence ID" value="KTD31027.1"/>
    <property type="molecule type" value="Genomic_DNA"/>
</dbReference>
<evidence type="ECO:0000256" key="2">
    <source>
        <dbReference type="SAM" id="Phobius"/>
    </source>
</evidence>
<evidence type="ECO:0000256" key="1">
    <source>
        <dbReference type="SAM" id="MobiDB-lite"/>
    </source>
</evidence>
<accession>A0A378JY39</accession>
<feature type="transmembrane region" description="Helical" evidence="2">
    <location>
        <begin position="243"/>
        <end position="261"/>
    </location>
</feature>
<protein>
    <submittedName>
        <fullName evidence="4">Uncharacterized protein</fullName>
    </submittedName>
</protein>
<feature type="transmembrane region" description="Helical" evidence="2">
    <location>
        <begin position="315"/>
        <end position="334"/>
    </location>
</feature>
<dbReference type="Proteomes" id="UP000054985">
    <property type="component" value="Unassembled WGS sequence"/>
</dbReference>
<keyword evidence="2" id="KW-0812">Transmembrane</keyword>
<gene>
    <name evidence="3" type="ORF">Lmor_3134</name>
    <name evidence="4" type="ORF">NCTC12239_02553</name>
</gene>
<dbReference type="AlphaFoldDB" id="A0A378JY39"/>
<reference evidence="3 5" key="1">
    <citation type="submission" date="2015-11" db="EMBL/GenBank/DDBJ databases">
        <title>Genomic analysis of 38 Legionella species identifies large and diverse effector repertoires.</title>
        <authorList>
            <person name="Burstein D."/>
            <person name="Amaro F."/>
            <person name="Zusman T."/>
            <person name="Lifshitz Z."/>
            <person name="Cohen O."/>
            <person name="Gilbert J.A."/>
            <person name="Pupko T."/>
            <person name="Shuman H.A."/>
            <person name="Segal G."/>
        </authorList>
    </citation>
    <scope>NUCLEOTIDE SEQUENCE [LARGE SCALE GENOMIC DNA]</scope>
    <source>
        <strain evidence="3 5">ATCC 43877</strain>
    </source>
</reference>